<feature type="transmembrane region" description="Helical" evidence="1">
    <location>
        <begin position="74"/>
        <end position="91"/>
    </location>
</feature>
<keyword evidence="3" id="KW-1185">Reference proteome</keyword>
<dbReference type="RefSeq" id="XP_024352270.1">
    <property type="nucleotide sequence ID" value="XM_024493356.1"/>
</dbReference>
<evidence type="ECO:0000256" key="1">
    <source>
        <dbReference type="SAM" id="Phobius"/>
    </source>
</evidence>
<dbReference type="EMBL" id="APAU02000024">
    <property type="protein sequence ID" value="EUB61074.1"/>
    <property type="molecule type" value="Genomic_DNA"/>
</dbReference>
<dbReference type="CTD" id="36339822"/>
<dbReference type="Proteomes" id="UP000019149">
    <property type="component" value="Unassembled WGS sequence"/>
</dbReference>
<evidence type="ECO:0000313" key="3">
    <source>
        <dbReference type="Proteomes" id="UP000019149"/>
    </source>
</evidence>
<dbReference type="KEGG" id="egl:EGR_04107"/>
<keyword evidence="1" id="KW-1133">Transmembrane helix</keyword>
<proteinExistence type="predicted"/>
<gene>
    <name evidence="2" type="ORF">EGR_04107</name>
</gene>
<comment type="caution">
    <text evidence="2">The sequence shown here is derived from an EMBL/GenBank/DDBJ whole genome shotgun (WGS) entry which is preliminary data.</text>
</comment>
<keyword evidence="1" id="KW-0472">Membrane</keyword>
<name>W6V4J5_ECHGR</name>
<protein>
    <submittedName>
        <fullName evidence="2">Uncharacterized protein</fullName>
    </submittedName>
</protein>
<dbReference type="AlphaFoldDB" id="W6V4J5"/>
<reference evidence="2 3" key="1">
    <citation type="journal article" date="2013" name="Nat. Genet.">
        <title>The genome of the hydatid tapeworm Echinococcus granulosus.</title>
        <authorList>
            <person name="Zheng H."/>
            <person name="Zhang W."/>
            <person name="Zhang L."/>
            <person name="Zhang Z."/>
            <person name="Li J."/>
            <person name="Lu G."/>
            <person name="Zhu Y."/>
            <person name="Wang Y."/>
            <person name="Huang Y."/>
            <person name="Liu J."/>
            <person name="Kang H."/>
            <person name="Chen J."/>
            <person name="Wang L."/>
            <person name="Chen A."/>
            <person name="Yu S."/>
            <person name="Gao Z."/>
            <person name="Jin L."/>
            <person name="Gu W."/>
            <person name="Wang Z."/>
            <person name="Zhao L."/>
            <person name="Shi B."/>
            <person name="Wen H."/>
            <person name="Lin R."/>
            <person name="Jones M.K."/>
            <person name="Brejova B."/>
            <person name="Vinar T."/>
            <person name="Zhao G."/>
            <person name="McManus D.P."/>
            <person name="Chen Z."/>
            <person name="Zhou Y."/>
            <person name="Wang S."/>
        </authorList>
    </citation>
    <scope>NUCLEOTIDE SEQUENCE [LARGE SCALE GENOMIC DNA]</scope>
</reference>
<evidence type="ECO:0000313" key="2">
    <source>
        <dbReference type="EMBL" id="EUB61074.1"/>
    </source>
</evidence>
<feature type="transmembrane region" description="Helical" evidence="1">
    <location>
        <begin position="118"/>
        <end position="135"/>
    </location>
</feature>
<dbReference type="GeneID" id="36339822"/>
<accession>W6V4J5</accession>
<sequence length="323" mass="36425">MELLSPEFHAKSFRNKIPKIVGINIKDVEVKGSPRLMARNCHLRLDLKLTKFVFIYCNRVLSMHGNIPEVHFKYFFYLFLLGIHMICFVSFNEKKQRDSLLLSRLANSSTVLYKETNYYVVLSLVLSLVVGTLTTPTESVMEERNRLFLVQISSTVAGIPNCLILNFSNECPSEIKQCRRTETLLVALLPNHSPITKWRGFLGDNAYKGTGWYNVSNFSFKMTSNAINSLLLGGFLDSKVFPLIISNLQAVEPAFGNGLPHKVESNNNCYLIPLLIHKMLGKAPLSANSLAILDIRLNSVSNNKAYFCSLSNHLFITIFCSST</sequence>
<organism evidence="2 3">
    <name type="scientific">Echinococcus granulosus</name>
    <name type="common">Hydatid tapeworm</name>
    <dbReference type="NCBI Taxonomy" id="6210"/>
    <lineage>
        <taxon>Eukaryota</taxon>
        <taxon>Metazoa</taxon>
        <taxon>Spiralia</taxon>
        <taxon>Lophotrochozoa</taxon>
        <taxon>Platyhelminthes</taxon>
        <taxon>Cestoda</taxon>
        <taxon>Eucestoda</taxon>
        <taxon>Cyclophyllidea</taxon>
        <taxon>Taeniidae</taxon>
        <taxon>Echinococcus</taxon>
        <taxon>Echinococcus granulosus group</taxon>
    </lineage>
</organism>
<keyword evidence="1" id="KW-0812">Transmembrane</keyword>